<evidence type="ECO:0000259" key="1">
    <source>
        <dbReference type="Pfam" id="PF10543"/>
    </source>
</evidence>
<proteinExistence type="predicted"/>
<dbReference type="eggNOG" id="COG3646">
    <property type="taxonomic scope" value="Bacteria"/>
</dbReference>
<name>F3QSK5_9BACT</name>
<dbReference type="Proteomes" id="UP000005546">
    <property type="component" value="Unassembled WGS sequence"/>
</dbReference>
<dbReference type="STRING" id="762982.HMPREF9442_01165"/>
<accession>F3QSK5</accession>
<organism evidence="2 3">
    <name type="scientific">Paraprevotella xylaniphila YIT 11841</name>
    <dbReference type="NCBI Taxonomy" id="762982"/>
    <lineage>
        <taxon>Bacteria</taxon>
        <taxon>Pseudomonadati</taxon>
        <taxon>Bacteroidota</taxon>
        <taxon>Bacteroidia</taxon>
        <taxon>Bacteroidales</taxon>
        <taxon>Prevotellaceae</taxon>
        <taxon>Paraprevotella</taxon>
    </lineage>
</organism>
<evidence type="ECO:0000313" key="2">
    <source>
        <dbReference type="EMBL" id="EGG55292.1"/>
    </source>
</evidence>
<gene>
    <name evidence="2" type="ORF">HMPREF9442_01165</name>
</gene>
<protein>
    <recommendedName>
        <fullName evidence="1">KilA-N DNA-binding domain-containing protein</fullName>
    </recommendedName>
</protein>
<feature type="domain" description="KilA-N DNA-binding" evidence="1">
    <location>
        <begin position="9"/>
        <end position="97"/>
    </location>
</feature>
<dbReference type="OrthoDB" id="9816206at2"/>
<evidence type="ECO:0000313" key="3">
    <source>
        <dbReference type="Proteomes" id="UP000005546"/>
    </source>
</evidence>
<dbReference type="EMBL" id="AFBR01000028">
    <property type="protein sequence ID" value="EGG55292.1"/>
    <property type="molecule type" value="Genomic_DNA"/>
</dbReference>
<keyword evidence="3" id="KW-1185">Reference proteome</keyword>
<dbReference type="RefSeq" id="WP_008626077.1">
    <property type="nucleotide sequence ID" value="NZ_GL883831.1"/>
</dbReference>
<reference evidence="2 3" key="1">
    <citation type="submission" date="2011-02" db="EMBL/GenBank/DDBJ databases">
        <authorList>
            <person name="Weinstock G."/>
            <person name="Sodergren E."/>
            <person name="Clifton S."/>
            <person name="Fulton L."/>
            <person name="Fulton B."/>
            <person name="Courtney L."/>
            <person name="Fronick C."/>
            <person name="Harrison M."/>
            <person name="Strong C."/>
            <person name="Farmer C."/>
            <person name="Delahaunty K."/>
            <person name="Markovic C."/>
            <person name="Hall O."/>
            <person name="Minx P."/>
            <person name="Tomlinson C."/>
            <person name="Mitreva M."/>
            <person name="Hou S."/>
            <person name="Chen J."/>
            <person name="Wollam A."/>
            <person name="Pepin K.H."/>
            <person name="Johnson M."/>
            <person name="Bhonagiri V."/>
            <person name="Zhang X."/>
            <person name="Suruliraj S."/>
            <person name="Warren W."/>
            <person name="Chinwalla A."/>
            <person name="Mardis E.R."/>
            <person name="Wilson R.K."/>
        </authorList>
    </citation>
    <scope>NUCLEOTIDE SEQUENCE [LARGE SCALE GENOMIC DNA]</scope>
    <source>
        <strain evidence="2 3">YIT 11841</strain>
    </source>
</reference>
<dbReference type="HOGENOM" id="CLU_055403_2_0_10"/>
<dbReference type="Pfam" id="PF10543">
    <property type="entry name" value="ORF6N"/>
    <property type="match status" value="1"/>
</dbReference>
<dbReference type="AlphaFoldDB" id="F3QSK5"/>
<sequence>MNQLEIIQSKIYDIRGQKVMLDKDLAELYQVTTGNLNKAVKRNMKRFPPDFMFQLTNEEFSMIKQNLIFQNGTSSWGGTRKLPYAFTEQGLAMLSGILNSDIAIEVNIGIMRAFVAIRQMAALPKPFQTSELEQRIENIEKYIEEVFADQNDINEDTRMQLELINQTLAELQAQKRLQEKPRNPIGFIKNK</sequence>
<dbReference type="InterPro" id="IPR018873">
    <property type="entry name" value="KilA-N_DNA-bd_domain"/>
</dbReference>
<comment type="caution">
    <text evidence="2">The sequence shown here is derived from an EMBL/GenBank/DDBJ whole genome shotgun (WGS) entry which is preliminary data.</text>
</comment>